<evidence type="ECO:0000313" key="5">
    <source>
        <dbReference type="Proteomes" id="UP000176803"/>
    </source>
</evidence>
<dbReference type="Pfam" id="PF01467">
    <property type="entry name" value="CTP_transf_like"/>
    <property type="match status" value="1"/>
</dbReference>
<sequence>MKNNILSLSELNLLTKSIFGKKVVLVGGCFDLLHWGHVTFLEKAKKQGDILVVMLESDEFIKKQKKRRHVHNQQQRAQILRELRVVDYVILLPYFSKDNDYSNLVETIKPDIIAVSEKDPTISKKKEQANKINAKIVVVTPLLIRFSSSVILPHADLSGD</sequence>
<dbReference type="EMBL" id="MGAC01000020">
    <property type="protein sequence ID" value="OGK38224.1"/>
    <property type="molecule type" value="Genomic_DNA"/>
</dbReference>
<dbReference type="SUPFAM" id="SSF52374">
    <property type="entry name" value="Nucleotidylyl transferase"/>
    <property type="match status" value="1"/>
</dbReference>
<evidence type="ECO:0000259" key="3">
    <source>
        <dbReference type="Pfam" id="PF01467"/>
    </source>
</evidence>
<dbReference type="InterPro" id="IPR004821">
    <property type="entry name" value="Cyt_trans-like"/>
</dbReference>
<keyword evidence="2" id="KW-0548">Nucleotidyltransferase</keyword>
<evidence type="ECO:0000313" key="4">
    <source>
        <dbReference type="EMBL" id="OGK38224.1"/>
    </source>
</evidence>
<dbReference type="GO" id="GO:0016779">
    <property type="term" value="F:nucleotidyltransferase activity"/>
    <property type="evidence" value="ECO:0007669"/>
    <property type="project" value="UniProtKB-KW"/>
</dbReference>
<comment type="caution">
    <text evidence="4">The sequence shown here is derived from an EMBL/GenBank/DDBJ whole genome shotgun (WGS) entry which is preliminary data.</text>
</comment>
<evidence type="ECO:0000256" key="1">
    <source>
        <dbReference type="ARBA" id="ARBA00022679"/>
    </source>
</evidence>
<dbReference type="PANTHER" id="PTHR43793:SF1">
    <property type="entry name" value="FAD SYNTHASE"/>
    <property type="match status" value="1"/>
</dbReference>
<dbReference type="AlphaFoldDB" id="A0A1F7I4A3"/>
<dbReference type="NCBIfam" id="TIGR00125">
    <property type="entry name" value="cyt_tran_rel"/>
    <property type="match status" value="1"/>
</dbReference>
<dbReference type="InterPro" id="IPR050385">
    <property type="entry name" value="Archaeal_FAD_synthase"/>
</dbReference>
<evidence type="ECO:0000256" key="2">
    <source>
        <dbReference type="ARBA" id="ARBA00022695"/>
    </source>
</evidence>
<protein>
    <recommendedName>
        <fullName evidence="3">Cytidyltransferase-like domain-containing protein</fullName>
    </recommendedName>
</protein>
<organism evidence="4 5">
    <name type="scientific">Candidatus Roizmanbacteria bacterium RIFCSPHIGHO2_12_FULL_41_11</name>
    <dbReference type="NCBI Taxonomy" id="1802052"/>
    <lineage>
        <taxon>Bacteria</taxon>
        <taxon>Candidatus Roizmaniibacteriota</taxon>
    </lineage>
</organism>
<dbReference type="Proteomes" id="UP000176803">
    <property type="component" value="Unassembled WGS sequence"/>
</dbReference>
<feature type="domain" description="Cytidyltransferase-like" evidence="3">
    <location>
        <begin position="25"/>
        <end position="123"/>
    </location>
</feature>
<dbReference type="Gene3D" id="3.40.50.620">
    <property type="entry name" value="HUPs"/>
    <property type="match status" value="1"/>
</dbReference>
<gene>
    <name evidence="4" type="ORF">A3F03_02950</name>
</gene>
<reference evidence="4 5" key="1">
    <citation type="journal article" date="2016" name="Nat. Commun.">
        <title>Thousands of microbial genomes shed light on interconnected biogeochemical processes in an aquifer system.</title>
        <authorList>
            <person name="Anantharaman K."/>
            <person name="Brown C.T."/>
            <person name="Hug L.A."/>
            <person name="Sharon I."/>
            <person name="Castelle C.J."/>
            <person name="Probst A.J."/>
            <person name="Thomas B.C."/>
            <person name="Singh A."/>
            <person name="Wilkins M.J."/>
            <person name="Karaoz U."/>
            <person name="Brodie E.L."/>
            <person name="Williams K.H."/>
            <person name="Hubbard S.S."/>
            <person name="Banfield J.F."/>
        </authorList>
    </citation>
    <scope>NUCLEOTIDE SEQUENCE [LARGE SCALE GENOMIC DNA]</scope>
</reference>
<dbReference type="InterPro" id="IPR014729">
    <property type="entry name" value="Rossmann-like_a/b/a_fold"/>
</dbReference>
<dbReference type="PANTHER" id="PTHR43793">
    <property type="entry name" value="FAD SYNTHASE"/>
    <property type="match status" value="1"/>
</dbReference>
<proteinExistence type="predicted"/>
<accession>A0A1F7I4A3</accession>
<keyword evidence="1" id="KW-0808">Transferase</keyword>
<name>A0A1F7I4A3_9BACT</name>